<dbReference type="GO" id="GO:0004140">
    <property type="term" value="F:dephospho-CoA kinase activity"/>
    <property type="evidence" value="ECO:0007669"/>
    <property type="project" value="InterPro"/>
</dbReference>
<dbReference type="GO" id="GO:0015937">
    <property type="term" value="P:coenzyme A biosynthetic process"/>
    <property type="evidence" value="ECO:0007669"/>
    <property type="project" value="InterPro"/>
</dbReference>
<dbReference type="NCBIfam" id="TIGR00152">
    <property type="entry name" value="dephospho-CoA kinase"/>
    <property type="match status" value="1"/>
</dbReference>
<evidence type="ECO:0000256" key="2">
    <source>
        <dbReference type="ARBA" id="ARBA00022840"/>
    </source>
</evidence>
<evidence type="ECO:0008006" key="4">
    <source>
        <dbReference type="Google" id="ProtNLM"/>
    </source>
</evidence>
<dbReference type="CDD" id="cd02022">
    <property type="entry name" value="DPCK"/>
    <property type="match status" value="1"/>
</dbReference>
<evidence type="ECO:0000256" key="1">
    <source>
        <dbReference type="ARBA" id="ARBA00022741"/>
    </source>
</evidence>
<dbReference type="PANTHER" id="PTHR10695">
    <property type="entry name" value="DEPHOSPHO-COA KINASE-RELATED"/>
    <property type="match status" value="1"/>
</dbReference>
<dbReference type="AlphaFoldDB" id="A0A382NA43"/>
<dbReference type="PANTHER" id="PTHR10695:SF46">
    <property type="entry name" value="BIFUNCTIONAL COENZYME A SYNTHASE-RELATED"/>
    <property type="match status" value="1"/>
</dbReference>
<dbReference type="SUPFAM" id="SSF52540">
    <property type="entry name" value="P-loop containing nucleoside triphosphate hydrolases"/>
    <property type="match status" value="1"/>
</dbReference>
<reference evidence="3" key="1">
    <citation type="submission" date="2018-05" db="EMBL/GenBank/DDBJ databases">
        <authorList>
            <person name="Lanie J.A."/>
            <person name="Ng W.-L."/>
            <person name="Kazmierczak K.M."/>
            <person name="Andrzejewski T.M."/>
            <person name="Davidsen T.M."/>
            <person name="Wayne K.J."/>
            <person name="Tettelin H."/>
            <person name="Glass J.I."/>
            <person name="Rusch D."/>
            <person name="Podicherti R."/>
            <person name="Tsui H.-C.T."/>
            <person name="Winkler M.E."/>
        </authorList>
    </citation>
    <scope>NUCLEOTIDE SEQUENCE</scope>
</reference>
<name>A0A382NA43_9ZZZZ</name>
<organism evidence="3">
    <name type="scientific">marine metagenome</name>
    <dbReference type="NCBI Taxonomy" id="408172"/>
    <lineage>
        <taxon>unclassified sequences</taxon>
        <taxon>metagenomes</taxon>
        <taxon>ecological metagenomes</taxon>
    </lineage>
</organism>
<dbReference type="EMBL" id="UINC01098124">
    <property type="protein sequence ID" value="SVC56401.1"/>
    <property type="molecule type" value="Genomic_DNA"/>
</dbReference>
<dbReference type="HAMAP" id="MF_00376">
    <property type="entry name" value="Dephospho_CoA_kinase"/>
    <property type="match status" value="1"/>
</dbReference>
<proteinExistence type="inferred from homology"/>
<evidence type="ECO:0000313" key="3">
    <source>
        <dbReference type="EMBL" id="SVC56401.1"/>
    </source>
</evidence>
<protein>
    <recommendedName>
        <fullName evidence="4">Dephospho-CoA kinase</fullName>
    </recommendedName>
</protein>
<keyword evidence="2" id="KW-0067">ATP-binding</keyword>
<keyword evidence="1" id="KW-0547">Nucleotide-binding</keyword>
<dbReference type="Gene3D" id="3.40.50.300">
    <property type="entry name" value="P-loop containing nucleotide triphosphate hydrolases"/>
    <property type="match status" value="1"/>
</dbReference>
<dbReference type="InterPro" id="IPR027417">
    <property type="entry name" value="P-loop_NTPase"/>
</dbReference>
<dbReference type="GO" id="GO:0005524">
    <property type="term" value="F:ATP binding"/>
    <property type="evidence" value="ECO:0007669"/>
    <property type="project" value="UniProtKB-KW"/>
</dbReference>
<sequence length="203" mass="22818">MKHPLIIGLTGGIGSGKSTVARMLEKRGYPVIDADLLGHRVLESSHPGFREVLEAFGKGILDQSGRISRPKLGLLVFQDPQKLETLNSISHPHIARMIEKESLRLAEERSVEIIFLEAALLIETGWQRKCHQVWIVNSDEERILERLALRNGSSPEEAKQRISSQLSPGKRLPHADFILENNGTPKELEERLEQVLEGLDEKI</sequence>
<accession>A0A382NA43</accession>
<gene>
    <name evidence="3" type="ORF">METZ01_LOCUS309255</name>
</gene>
<dbReference type="Pfam" id="PF01121">
    <property type="entry name" value="CoaE"/>
    <property type="match status" value="1"/>
</dbReference>
<dbReference type="PROSITE" id="PS51219">
    <property type="entry name" value="DPCK"/>
    <property type="match status" value="1"/>
</dbReference>
<dbReference type="InterPro" id="IPR001977">
    <property type="entry name" value="Depp_CoAkinase"/>
</dbReference>